<proteinExistence type="predicted"/>
<name>A0A8S5MBM8_9CAUD</name>
<organism evidence="1">
    <name type="scientific">Podoviridae sp. ct53O25</name>
    <dbReference type="NCBI Taxonomy" id="2826539"/>
    <lineage>
        <taxon>Viruses</taxon>
        <taxon>Duplodnaviria</taxon>
        <taxon>Heunggongvirae</taxon>
        <taxon>Uroviricota</taxon>
        <taxon>Caudoviricetes</taxon>
    </lineage>
</organism>
<reference evidence="1" key="1">
    <citation type="journal article" date="2021" name="Proc. Natl. Acad. Sci. U.S.A.">
        <title>A Catalog of Tens of Thousands of Viruses from Human Metagenomes Reveals Hidden Associations with Chronic Diseases.</title>
        <authorList>
            <person name="Tisza M.J."/>
            <person name="Buck C.B."/>
        </authorList>
    </citation>
    <scope>NUCLEOTIDE SEQUENCE</scope>
    <source>
        <strain evidence="1">Ct53O25</strain>
    </source>
</reference>
<dbReference type="EMBL" id="BK014869">
    <property type="protein sequence ID" value="DAD79628.1"/>
    <property type="molecule type" value="Genomic_DNA"/>
</dbReference>
<sequence>MKTVKLITPSDLSDDFKVSGGKVHLSTAIKQYKVDFAVAKNIATTNNPVDYERQERRQLTLHSSGVGKIHLDFKMLVDSGPSRTIYMLPANAPTSLELIEFAFADGGTIWLGAGSRNIVANGLKANSRYIVDLVGFFA</sequence>
<accession>A0A8S5MBM8</accession>
<evidence type="ECO:0000313" key="1">
    <source>
        <dbReference type="EMBL" id="DAD79628.1"/>
    </source>
</evidence>
<protein>
    <submittedName>
        <fullName evidence="1">Uncharacterized protein</fullName>
    </submittedName>
</protein>